<name>A0A0M3SBN3_LOCMI</name>
<organism evidence="11">
    <name type="scientific">Locusta migratoria</name>
    <name type="common">Migratory locust</name>
    <dbReference type="NCBI Taxonomy" id="7004"/>
    <lineage>
        <taxon>Eukaryota</taxon>
        <taxon>Metazoa</taxon>
        <taxon>Ecdysozoa</taxon>
        <taxon>Arthropoda</taxon>
        <taxon>Hexapoda</taxon>
        <taxon>Insecta</taxon>
        <taxon>Pterygota</taxon>
        <taxon>Neoptera</taxon>
        <taxon>Polyneoptera</taxon>
        <taxon>Orthoptera</taxon>
        <taxon>Caelifera</taxon>
        <taxon>Acrididea</taxon>
        <taxon>Acridomorpha</taxon>
        <taxon>Acridoidea</taxon>
        <taxon>Acrididae</taxon>
        <taxon>Oedipodinae</taxon>
        <taxon>Locusta</taxon>
    </lineage>
</organism>
<evidence type="ECO:0000256" key="10">
    <source>
        <dbReference type="SAM" id="Phobius"/>
    </source>
</evidence>
<evidence type="ECO:0000256" key="9">
    <source>
        <dbReference type="ARBA" id="ARBA00023224"/>
    </source>
</evidence>
<reference evidence="11" key="2">
    <citation type="submission" date="2015-02" db="EMBL/GenBank/DDBJ databases">
        <authorList>
            <person name="Torres C."/>
        </authorList>
    </citation>
    <scope>NUCLEOTIDE SEQUENCE</scope>
</reference>
<feature type="transmembrane region" description="Helical" evidence="10">
    <location>
        <begin position="119"/>
        <end position="141"/>
    </location>
</feature>
<proteinExistence type="evidence at transcript level"/>
<dbReference type="EMBL" id="KP843292">
    <property type="protein sequence ID" value="ALD51428.1"/>
    <property type="molecule type" value="mRNA"/>
</dbReference>
<keyword evidence="9" id="KW-0807">Transducer</keyword>
<evidence type="ECO:0000313" key="11">
    <source>
        <dbReference type="EMBL" id="ALD51428.1"/>
    </source>
</evidence>
<evidence type="ECO:0000256" key="2">
    <source>
        <dbReference type="ARBA" id="ARBA00022475"/>
    </source>
</evidence>
<keyword evidence="5" id="KW-0552">Olfaction</keyword>
<evidence type="ECO:0000256" key="1">
    <source>
        <dbReference type="ARBA" id="ARBA00004651"/>
    </source>
</evidence>
<evidence type="ECO:0000256" key="4">
    <source>
        <dbReference type="ARBA" id="ARBA00022692"/>
    </source>
</evidence>
<dbReference type="GO" id="GO:0005886">
    <property type="term" value="C:plasma membrane"/>
    <property type="evidence" value="ECO:0007669"/>
    <property type="project" value="UniProtKB-SubCell"/>
</dbReference>
<comment type="subcellular location">
    <subcellularLocation>
        <location evidence="1">Cell membrane</location>
        <topology evidence="1">Multi-pass membrane protein</topology>
    </subcellularLocation>
</comment>
<feature type="transmembrane region" description="Helical" evidence="10">
    <location>
        <begin position="153"/>
        <end position="174"/>
    </location>
</feature>
<accession>A0A0M3SBN3</accession>
<dbReference type="PANTHER" id="PTHR21137:SF35">
    <property type="entry name" value="ODORANT RECEPTOR 19A-RELATED"/>
    <property type="match status" value="1"/>
</dbReference>
<sequence length="255" mass="28710">GPALHPGAALRLVHAFGLRRHVALLHGGHRARRGDDHGVGRLQRQPHRSVAHAAHVAQHRKLVTIANDSSMRPLDSLRTTDYRELHCKLRKCVLHHQTIIRNADLLERCLSGILLGQSISIGSVACFQMFQVALILLIYNWNHRTSLKKLSFVIGKFGFYLVAMLAELFIYCWFGDDLITESENLALAAYDAVTSLQGCPMSMKKSLLLVMHRAQRPLRITAGGFFPLSRESFVAVVNMSYSFFAILRNFKDQKV</sequence>
<dbReference type="AlphaFoldDB" id="A0A0M3SBN3"/>
<keyword evidence="7 10" id="KW-0472">Membrane</keyword>
<evidence type="ECO:0000256" key="8">
    <source>
        <dbReference type="ARBA" id="ARBA00023170"/>
    </source>
</evidence>
<keyword evidence="6 10" id="KW-1133">Transmembrane helix</keyword>
<dbReference type="GO" id="GO:0005549">
    <property type="term" value="F:odorant binding"/>
    <property type="evidence" value="ECO:0007669"/>
    <property type="project" value="InterPro"/>
</dbReference>
<dbReference type="GO" id="GO:0007165">
    <property type="term" value="P:signal transduction"/>
    <property type="evidence" value="ECO:0007669"/>
    <property type="project" value="UniProtKB-KW"/>
</dbReference>
<reference evidence="11" key="1">
    <citation type="journal article" date="2015" name="Cell. Mol. Life Sci.">
        <title>Identification and functional analysis of olfactory receptor family reveal unusual characteristics of the olfactory system in the migratory locust.</title>
        <authorList>
            <person name="Wang Z."/>
            <person name="Yang P."/>
            <person name="Chen D."/>
            <person name="Jiang F."/>
            <person name="Li Y."/>
            <person name="Wang X."/>
            <person name="Kang L."/>
        </authorList>
    </citation>
    <scope>NUCLEOTIDE SEQUENCE</scope>
</reference>
<keyword evidence="8 11" id="KW-0675">Receptor</keyword>
<evidence type="ECO:0000256" key="3">
    <source>
        <dbReference type="ARBA" id="ARBA00022606"/>
    </source>
</evidence>
<keyword evidence="4 10" id="KW-0812">Transmembrane</keyword>
<dbReference type="InterPro" id="IPR004117">
    <property type="entry name" value="7tm6_olfct_rcpt"/>
</dbReference>
<evidence type="ECO:0000256" key="7">
    <source>
        <dbReference type="ARBA" id="ARBA00023136"/>
    </source>
</evidence>
<keyword evidence="3" id="KW-0716">Sensory transduction</keyword>
<evidence type="ECO:0000256" key="5">
    <source>
        <dbReference type="ARBA" id="ARBA00022725"/>
    </source>
</evidence>
<feature type="non-terminal residue" evidence="11">
    <location>
        <position position="1"/>
    </location>
</feature>
<keyword evidence="2" id="KW-1003">Cell membrane</keyword>
<feature type="transmembrane region" description="Helical" evidence="10">
    <location>
        <begin position="232"/>
        <end position="250"/>
    </location>
</feature>
<protein>
    <submittedName>
        <fullName evidence="11">Odorant receptor 25</fullName>
    </submittedName>
</protein>
<dbReference type="PANTHER" id="PTHR21137">
    <property type="entry name" value="ODORANT RECEPTOR"/>
    <property type="match status" value="1"/>
</dbReference>
<dbReference type="GO" id="GO:0004984">
    <property type="term" value="F:olfactory receptor activity"/>
    <property type="evidence" value="ECO:0007669"/>
    <property type="project" value="InterPro"/>
</dbReference>
<dbReference type="Pfam" id="PF02949">
    <property type="entry name" value="7tm_6"/>
    <property type="match status" value="1"/>
</dbReference>
<evidence type="ECO:0000256" key="6">
    <source>
        <dbReference type="ARBA" id="ARBA00022989"/>
    </source>
</evidence>